<dbReference type="EMBL" id="OZ020097">
    <property type="protein sequence ID" value="CAK9268181.1"/>
    <property type="molecule type" value="Genomic_DNA"/>
</dbReference>
<protein>
    <submittedName>
        <fullName evidence="1">Uncharacterized protein</fullName>
    </submittedName>
</protein>
<organism evidence="1 2">
    <name type="scientific">Sphagnum jensenii</name>
    <dbReference type="NCBI Taxonomy" id="128206"/>
    <lineage>
        <taxon>Eukaryota</taxon>
        <taxon>Viridiplantae</taxon>
        <taxon>Streptophyta</taxon>
        <taxon>Embryophyta</taxon>
        <taxon>Bryophyta</taxon>
        <taxon>Sphagnophytina</taxon>
        <taxon>Sphagnopsida</taxon>
        <taxon>Sphagnales</taxon>
        <taxon>Sphagnaceae</taxon>
        <taxon>Sphagnum</taxon>
    </lineage>
</organism>
<keyword evidence="2" id="KW-1185">Reference proteome</keyword>
<sequence length="81" mass="9566">MGSTSWLRKVTTPLRRIWDAMMSRLLPGRRHKRANGISKLYNDVRSCGYEDVHVMWSMLQHSHFPSDPPKRQHHRLTRSLG</sequence>
<accession>A0ABP0WQU6</accession>
<proteinExistence type="predicted"/>
<gene>
    <name evidence="1" type="ORF">CSSPJE1EN1_LOCUS13659</name>
</gene>
<evidence type="ECO:0000313" key="2">
    <source>
        <dbReference type="Proteomes" id="UP001497444"/>
    </source>
</evidence>
<reference evidence="1 2" key="1">
    <citation type="submission" date="2024-02" db="EMBL/GenBank/DDBJ databases">
        <authorList>
            <consortium name="ELIXIR-Norway"/>
            <consortium name="Elixir Norway"/>
        </authorList>
    </citation>
    <scope>NUCLEOTIDE SEQUENCE [LARGE SCALE GENOMIC DNA]</scope>
</reference>
<dbReference type="PANTHER" id="PTHR33181:SF59">
    <property type="entry name" value="OVATE FAMILY PROTEIN"/>
    <property type="match status" value="1"/>
</dbReference>
<evidence type="ECO:0000313" key="1">
    <source>
        <dbReference type="EMBL" id="CAK9268181.1"/>
    </source>
</evidence>
<dbReference type="Proteomes" id="UP001497444">
    <property type="component" value="Chromosome 2"/>
</dbReference>
<name>A0ABP0WQU6_9BRYO</name>
<dbReference type="PANTHER" id="PTHR33181">
    <property type="entry name" value="OS01G0778500 PROTEIN"/>
    <property type="match status" value="1"/>
</dbReference>